<keyword evidence="3" id="KW-0479">Metal-binding</keyword>
<proteinExistence type="inferred from homology"/>
<dbReference type="PROSITE" id="PS51471">
    <property type="entry name" value="FE2OG_OXY"/>
    <property type="match status" value="1"/>
</dbReference>
<evidence type="ECO:0000256" key="2">
    <source>
        <dbReference type="ARBA" id="ARBA00023194"/>
    </source>
</evidence>
<gene>
    <name evidence="5" type="ORF">B841_04390</name>
</gene>
<dbReference type="PANTHER" id="PTHR47990">
    <property type="entry name" value="2-OXOGLUTARATE (2OG) AND FE(II)-DEPENDENT OXYGENASE SUPERFAMILY PROTEIN-RELATED"/>
    <property type="match status" value="1"/>
</dbReference>
<protein>
    <submittedName>
        <fullName evidence="5">2-oxoglutarate and fe(Ii)-dependent oxygenase</fullName>
    </submittedName>
</protein>
<feature type="domain" description="Fe2OG dioxygenase" evidence="4">
    <location>
        <begin position="167"/>
        <end position="269"/>
    </location>
</feature>
<keyword evidence="3" id="KW-0560">Oxidoreductase</keyword>
<dbReference type="HOGENOM" id="CLU_010119_6_3_11"/>
<dbReference type="Gene3D" id="2.60.120.330">
    <property type="entry name" value="B-lactam Antibiotic, Isopenicillin N Synthase, Chain"/>
    <property type="match status" value="1"/>
</dbReference>
<dbReference type="KEGG" id="cmd:B841_04390"/>
<dbReference type="GO" id="GO:0046872">
    <property type="term" value="F:metal ion binding"/>
    <property type="evidence" value="ECO:0007669"/>
    <property type="project" value="UniProtKB-KW"/>
</dbReference>
<organism evidence="5 6">
    <name type="scientific">Corynebacterium maris DSM 45190</name>
    <dbReference type="NCBI Taxonomy" id="1224163"/>
    <lineage>
        <taxon>Bacteria</taxon>
        <taxon>Bacillati</taxon>
        <taxon>Actinomycetota</taxon>
        <taxon>Actinomycetes</taxon>
        <taxon>Mycobacteriales</taxon>
        <taxon>Corynebacteriaceae</taxon>
        <taxon>Corynebacterium</taxon>
    </lineage>
</organism>
<dbReference type="InterPro" id="IPR044861">
    <property type="entry name" value="IPNS-like_FE2OG_OXY"/>
</dbReference>
<evidence type="ECO:0000259" key="4">
    <source>
        <dbReference type="PROSITE" id="PS51471"/>
    </source>
</evidence>
<keyword evidence="6" id="KW-1185">Reference proteome</keyword>
<keyword evidence="2" id="KW-0045">Antibiotic biosynthesis</keyword>
<dbReference type="GO" id="GO:0016491">
    <property type="term" value="F:oxidoreductase activity"/>
    <property type="evidence" value="ECO:0007669"/>
    <property type="project" value="UniProtKB-KW"/>
</dbReference>
<dbReference type="AlphaFoldDB" id="S5STH4"/>
<evidence type="ECO:0000313" key="6">
    <source>
        <dbReference type="Proteomes" id="UP000015388"/>
    </source>
</evidence>
<dbReference type="EMBL" id="CP003924">
    <property type="protein sequence ID" value="AGS34357.1"/>
    <property type="molecule type" value="Genomic_DNA"/>
</dbReference>
<sequence>MPVISLQRLIHGPDRAAEIERLREVTHTIGFFYLVGHGVPEDLQRRLFAVAKEFFSQPAQLKEQISNIDSPQYRGYAAVGDERTQGQIDWREQIDYGPERDVVTDGLDDHPWRVLEGPNPWPDTLPEMRPLVTEWTDRLTDVSLILLRSWAESLGQPADFFDPYFSRPFPLLKLCHYPAPDNGEAAQGVGAHHDSGVLTLLLPEEGSTGLQVKNGDGWIDVKAPANHFVVNVGELLDVATDGYLKATPHRVLPTAPGQARYSLPYFLTPNLDARMPKVPLPEYLAATARGTGQDMSGQEIFDVSGLNALKSRLRAHPAITRRFHTELAASLG</sequence>
<evidence type="ECO:0000256" key="3">
    <source>
        <dbReference type="RuleBase" id="RU003682"/>
    </source>
</evidence>
<dbReference type="Pfam" id="PF14226">
    <property type="entry name" value="DIOX_N"/>
    <property type="match status" value="1"/>
</dbReference>
<dbReference type="Proteomes" id="UP000015388">
    <property type="component" value="Chromosome"/>
</dbReference>
<accession>S5STH4</accession>
<dbReference type="InterPro" id="IPR050231">
    <property type="entry name" value="Iron_ascorbate_oxido_reductase"/>
</dbReference>
<comment type="similarity">
    <text evidence="3">Belongs to the iron/ascorbate-dependent oxidoreductase family.</text>
</comment>
<dbReference type="PRINTS" id="PR00682">
    <property type="entry name" value="IPNSYNTHASE"/>
</dbReference>
<reference evidence="5 6" key="1">
    <citation type="submission" date="2012-11" db="EMBL/GenBank/DDBJ databases">
        <title>The complete genome sequence of Corynebacterium maris Coryn-1 (=DSM 45190).</title>
        <authorList>
            <person name="Schaffert L."/>
            <person name="Albersmeier A."/>
            <person name="Kalinowski J."/>
            <person name="Ruckert C."/>
        </authorList>
    </citation>
    <scope>NUCLEOTIDE SEQUENCE [LARGE SCALE GENOMIC DNA]</scope>
    <source>
        <strain evidence="6">Coryn-1</strain>
    </source>
</reference>
<dbReference type="SUPFAM" id="SSF51197">
    <property type="entry name" value="Clavaminate synthase-like"/>
    <property type="match status" value="1"/>
</dbReference>
<name>S5STH4_9CORY</name>
<dbReference type="InterPro" id="IPR026992">
    <property type="entry name" value="DIOX_N"/>
</dbReference>
<dbReference type="InterPro" id="IPR027443">
    <property type="entry name" value="IPNS-like_sf"/>
</dbReference>
<dbReference type="GO" id="GO:0017000">
    <property type="term" value="P:antibiotic biosynthetic process"/>
    <property type="evidence" value="ECO:0007669"/>
    <property type="project" value="UniProtKB-KW"/>
</dbReference>
<evidence type="ECO:0000313" key="5">
    <source>
        <dbReference type="EMBL" id="AGS34357.1"/>
    </source>
</evidence>
<comment type="pathway">
    <text evidence="1">Antibiotic biosynthesis.</text>
</comment>
<keyword evidence="3" id="KW-0408">Iron</keyword>
<dbReference type="Pfam" id="PF03171">
    <property type="entry name" value="2OG-FeII_Oxy"/>
    <property type="match status" value="1"/>
</dbReference>
<dbReference type="InterPro" id="IPR005123">
    <property type="entry name" value="Oxoglu/Fe-dep_dioxygenase_dom"/>
</dbReference>
<dbReference type="STRING" id="1224163.B841_04390"/>
<evidence type="ECO:0000256" key="1">
    <source>
        <dbReference type="ARBA" id="ARBA00004792"/>
    </source>
</evidence>
<dbReference type="PATRIC" id="fig|1224163.3.peg.877"/>
<dbReference type="eggNOG" id="COG3491">
    <property type="taxonomic scope" value="Bacteria"/>
</dbReference>